<evidence type="ECO:0000313" key="10">
    <source>
        <dbReference type="Proteomes" id="UP001597048"/>
    </source>
</evidence>
<keyword evidence="7" id="KW-0449">Lipoprotein</keyword>
<accession>A0ABW3KFC3</accession>
<evidence type="ECO:0000256" key="8">
    <source>
        <dbReference type="SAM" id="SignalP"/>
    </source>
</evidence>
<evidence type="ECO:0000256" key="6">
    <source>
        <dbReference type="ARBA" id="ARBA00023237"/>
    </source>
</evidence>
<comment type="caution">
    <text evidence="9">The sequence shown here is derived from an EMBL/GenBank/DDBJ whole genome shotgun (WGS) entry which is preliminary data.</text>
</comment>
<feature type="chain" id="PRO_5045850963" evidence="8">
    <location>
        <begin position="26"/>
        <end position="617"/>
    </location>
</feature>
<dbReference type="InterPro" id="IPR007443">
    <property type="entry name" value="LpoA"/>
</dbReference>
<protein>
    <submittedName>
        <fullName evidence="9">Penicillin-binding protein activator</fullName>
    </submittedName>
</protein>
<keyword evidence="4" id="KW-0472">Membrane</keyword>
<keyword evidence="5" id="KW-0564">Palmitate</keyword>
<organism evidence="9 10">
    <name type="scientific">Oceanisphaera ostreae</name>
    <dbReference type="NCBI Taxonomy" id="914151"/>
    <lineage>
        <taxon>Bacteria</taxon>
        <taxon>Pseudomonadati</taxon>
        <taxon>Pseudomonadota</taxon>
        <taxon>Gammaproteobacteria</taxon>
        <taxon>Aeromonadales</taxon>
        <taxon>Aeromonadaceae</taxon>
        <taxon>Oceanisphaera</taxon>
    </lineage>
</organism>
<evidence type="ECO:0000256" key="5">
    <source>
        <dbReference type="ARBA" id="ARBA00023139"/>
    </source>
</evidence>
<keyword evidence="2" id="KW-0133">Cell shape</keyword>
<dbReference type="Proteomes" id="UP001597048">
    <property type="component" value="Unassembled WGS sequence"/>
</dbReference>
<dbReference type="CDD" id="cd06339">
    <property type="entry name" value="PBP1_YraM_LppC_lipoprotein-like"/>
    <property type="match status" value="1"/>
</dbReference>
<evidence type="ECO:0000256" key="7">
    <source>
        <dbReference type="ARBA" id="ARBA00023288"/>
    </source>
</evidence>
<dbReference type="Gene3D" id="1.25.40.650">
    <property type="match status" value="1"/>
</dbReference>
<feature type="signal peptide" evidence="8">
    <location>
        <begin position="1"/>
        <end position="25"/>
    </location>
</feature>
<evidence type="ECO:0000256" key="3">
    <source>
        <dbReference type="ARBA" id="ARBA00022984"/>
    </source>
</evidence>
<dbReference type="Pfam" id="PF04348">
    <property type="entry name" value="LppC"/>
    <property type="match status" value="1"/>
</dbReference>
<evidence type="ECO:0000256" key="1">
    <source>
        <dbReference type="ARBA" id="ARBA00022729"/>
    </source>
</evidence>
<dbReference type="Gene3D" id="1.25.40.10">
    <property type="entry name" value="Tetratricopeptide repeat domain"/>
    <property type="match status" value="1"/>
</dbReference>
<keyword evidence="1 8" id="KW-0732">Signal</keyword>
<evidence type="ECO:0000256" key="4">
    <source>
        <dbReference type="ARBA" id="ARBA00023136"/>
    </source>
</evidence>
<proteinExistence type="predicted"/>
<dbReference type="SUPFAM" id="SSF53822">
    <property type="entry name" value="Periplasmic binding protein-like I"/>
    <property type="match status" value="1"/>
</dbReference>
<dbReference type="InterPro" id="IPR011990">
    <property type="entry name" value="TPR-like_helical_dom_sf"/>
</dbReference>
<dbReference type="PROSITE" id="PS51257">
    <property type="entry name" value="PROKAR_LIPOPROTEIN"/>
    <property type="match status" value="1"/>
</dbReference>
<keyword evidence="3" id="KW-0573">Peptidoglycan synthesis</keyword>
<gene>
    <name evidence="9" type="ORF">ACFQ1C_02010</name>
</gene>
<keyword evidence="6" id="KW-0998">Cell outer membrane</keyword>
<keyword evidence="10" id="KW-1185">Reference proteome</keyword>
<dbReference type="InterPro" id="IPR028082">
    <property type="entry name" value="Peripla_BP_I"/>
</dbReference>
<dbReference type="Gene3D" id="3.40.50.2300">
    <property type="match status" value="2"/>
</dbReference>
<dbReference type="PANTHER" id="PTHR38038">
    <property type="entry name" value="PENICILLIN-BINDING PROTEIN ACTIVATOR LPOA"/>
    <property type="match status" value="1"/>
</dbReference>
<dbReference type="EMBL" id="JBHTJS010000004">
    <property type="protein sequence ID" value="MFD1006938.1"/>
    <property type="molecule type" value="Genomic_DNA"/>
</dbReference>
<evidence type="ECO:0000256" key="2">
    <source>
        <dbReference type="ARBA" id="ARBA00022960"/>
    </source>
</evidence>
<dbReference type="RefSeq" id="WP_379556864.1">
    <property type="nucleotide sequence ID" value="NZ_JBHTJS010000004.1"/>
</dbReference>
<name>A0ABW3KFC3_9GAMM</name>
<evidence type="ECO:0000313" key="9">
    <source>
        <dbReference type="EMBL" id="MFD1006938.1"/>
    </source>
</evidence>
<reference evidence="10" key="1">
    <citation type="journal article" date="2019" name="Int. J. Syst. Evol. Microbiol.">
        <title>The Global Catalogue of Microorganisms (GCM) 10K type strain sequencing project: providing services to taxonomists for standard genome sequencing and annotation.</title>
        <authorList>
            <consortium name="The Broad Institute Genomics Platform"/>
            <consortium name="The Broad Institute Genome Sequencing Center for Infectious Disease"/>
            <person name="Wu L."/>
            <person name="Ma J."/>
        </authorList>
    </citation>
    <scope>NUCLEOTIDE SEQUENCE [LARGE SCALE GENOMIC DNA]</scope>
    <source>
        <strain evidence="10">CCUG 60525</strain>
    </source>
</reference>
<sequence>MATQLQRNSVTRLLCTLVLSSMLFACGTGTMQRTLPDATPSMFSTLDRSAEQYLQLAQNAKKTDAFNWQVLTVRAWLQQDNVIAAKNQLMQLRNNATPAQQPILAILEAQMAMTTGHHALAEQQLAAINVESLDANVASYYFQLQAERLKLQGKPILAAQMLINRDQLLAGPGQQVNQQQIHDLLSNQPAADLRHALDTNNSELTNGWLRLMAILNASNTAPDQRNWQLHSWYKSYPAHPASRYLPEGMDSDSTLKLEAFQARHIAVLLPLSGKLSQQADAIRNGILSAHQGQSSQLSFFDTNGHDMLSLYQQIQQAGADFILGPLLKENLATLANLDSAIPQLALNMPAQQSNLPHRYYFSLSPEAEAAEAAMHMWDQGHRQPLVFAPNNELGRRVTAEFNARWQQQSGQAARVAYFSNKNAIEGDVRRALNSKPSSVASGVILPVDNDNRSPVAGPIDSVYMASNATETRFILPYFDFVRDSRSKRLPTYVTSRSYIPGGESPMSELNDLQLADMPWLFGSAPQLMDEVERLWPASSATWLRLFALGYDAHVLIPQLTDLRMGSAAVPGLTGELSITEQGVVQRRLQWMEYSDGDWQQHLEAPQELDEREFLAQP</sequence>
<dbReference type="PANTHER" id="PTHR38038:SF1">
    <property type="entry name" value="PENICILLIN-BINDING PROTEIN ACTIVATOR LPOA"/>
    <property type="match status" value="1"/>
</dbReference>